<gene>
    <name evidence="7" type="ORF">FB561_1757</name>
</gene>
<keyword evidence="4" id="KW-0720">Serine protease</keyword>
<sequence length="420" mass="44660">MRSRHADRTLGQSDFSFSTLPEKLLGKWERMRFKGRSLSLAVAAVSVSVGGVVLAGQPSVAQPLDTTVAVADPALTAARAMKEEAAASAPDGPQTALEKKFSQVDDYATKAGGLGVYLDKATGKYVVRMPRTAKATAKSVRVAGAETGVQQSRTTEAELTAVRTELEGRQWKSGAKKYSYGFHYDAQRDKVSVTTNAPAAVMQPLLAKYPALLEAKYGNVGRDTRQSDPAPHRGGASITNGTSVCTSGFTITSTARYMVTAGHCFAQGQRVYSSGGEQLWGTVRNRASFPYYDFEAIGGGTYGSVIYVGNSTGRTILVSGASDPAVGAAYCRSGQTTYEKCSQVVTSLHAQFCDESGCTPELISYEGPAGQGGDSGAPMYQYVNGTVQIRGMHIAHANEVQYAERWTTIRSVFKASIAIK</sequence>
<evidence type="ECO:0000256" key="4">
    <source>
        <dbReference type="ARBA" id="ARBA00022825"/>
    </source>
</evidence>
<keyword evidence="2" id="KW-0645">Protease</keyword>
<dbReference type="Gene3D" id="2.40.10.10">
    <property type="entry name" value="Trypsin-like serine proteases"/>
    <property type="match status" value="2"/>
</dbReference>
<comment type="similarity">
    <text evidence="1">Belongs to the peptidase S1 family.</text>
</comment>
<evidence type="ECO:0000256" key="2">
    <source>
        <dbReference type="ARBA" id="ARBA00022670"/>
    </source>
</evidence>
<keyword evidence="6" id="KW-0472">Membrane</keyword>
<feature type="transmembrane region" description="Helical" evidence="6">
    <location>
        <begin position="37"/>
        <end position="56"/>
    </location>
</feature>
<organism evidence="7 8">
    <name type="scientific">Kribbella amoyensis</name>
    <dbReference type="NCBI Taxonomy" id="996641"/>
    <lineage>
        <taxon>Bacteria</taxon>
        <taxon>Bacillati</taxon>
        <taxon>Actinomycetota</taxon>
        <taxon>Actinomycetes</taxon>
        <taxon>Propionibacteriales</taxon>
        <taxon>Kribbellaceae</taxon>
        <taxon>Kribbella</taxon>
    </lineage>
</organism>
<protein>
    <recommendedName>
        <fullName evidence="9">Streptogrisin C</fullName>
    </recommendedName>
</protein>
<keyword evidence="6" id="KW-0812">Transmembrane</keyword>
<name>A0A561BP74_9ACTN</name>
<dbReference type="GO" id="GO:0006508">
    <property type="term" value="P:proteolysis"/>
    <property type="evidence" value="ECO:0007669"/>
    <property type="project" value="UniProtKB-KW"/>
</dbReference>
<dbReference type="AlphaFoldDB" id="A0A561BP74"/>
<evidence type="ECO:0000256" key="5">
    <source>
        <dbReference type="ARBA" id="ARBA00023157"/>
    </source>
</evidence>
<comment type="caution">
    <text evidence="7">The sequence shown here is derived from an EMBL/GenBank/DDBJ whole genome shotgun (WGS) entry which is preliminary data.</text>
</comment>
<keyword evidence="8" id="KW-1185">Reference proteome</keyword>
<dbReference type="PRINTS" id="PR00861">
    <property type="entry name" value="ALYTICPTASE"/>
</dbReference>
<proteinExistence type="inferred from homology"/>
<evidence type="ECO:0000256" key="6">
    <source>
        <dbReference type="SAM" id="Phobius"/>
    </source>
</evidence>
<evidence type="ECO:0000313" key="7">
    <source>
        <dbReference type="EMBL" id="TWD80670.1"/>
    </source>
</evidence>
<dbReference type="InterPro" id="IPR001316">
    <property type="entry name" value="Pept_S1A_streptogrisin"/>
</dbReference>
<keyword evidence="3" id="KW-0378">Hydrolase</keyword>
<accession>A0A561BP74</accession>
<dbReference type="Proteomes" id="UP000318380">
    <property type="component" value="Unassembled WGS sequence"/>
</dbReference>
<dbReference type="EMBL" id="VIVK01000001">
    <property type="protein sequence ID" value="TWD80670.1"/>
    <property type="molecule type" value="Genomic_DNA"/>
</dbReference>
<evidence type="ECO:0008006" key="9">
    <source>
        <dbReference type="Google" id="ProtNLM"/>
    </source>
</evidence>
<dbReference type="InterPro" id="IPR009003">
    <property type="entry name" value="Peptidase_S1_PA"/>
</dbReference>
<evidence type="ECO:0000256" key="1">
    <source>
        <dbReference type="ARBA" id="ARBA00007664"/>
    </source>
</evidence>
<dbReference type="SUPFAM" id="SSF50494">
    <property type="entry name" value="Trypsin-like serine proteases"/>
    <property type="match status" value="1"/>
</dbReference>
<evidence type="ECO:0000313" key="8">
    <source>
        <dbReference type="Proteomes" id="UP000318380"/>
    </source>
</evidence>
<dbReference type="GO" id="GO:0004252">
    <property type="term" value="F:serine-type endopeptidase activity"/>
    <property type="evidence" value="ECO:0007669"/>
    <property type="project" value="InterPro"/>
</dbReference>
<keyword evidence="6" id="KW-1133">Transmembrane helix</keyword>
<dbReference type="CDD" id="cd21112">
    <property type="entry name" value="alphaLP-like"/>
    <property type="match status" value="1"/>
</dbReference>
<keyword evidence="5" id="KW-1015">Disulfide bond</keyword>
<dbReference type="InterPro" id="IPR043504">
    <property type="entry name" value="Peptidase_S1_PA_chymotrypsin"/>
</dbReference>
<evidence type="ECO:0000256" key="3">
    <source>
        <dbReference type="ARBA" id="ARBA00022801"/>
    </source>
</evidence>
<reference evidence="7 8" key="1">
    <citation type="submission" date="2019-06" db="EMBL/GenBank/DDBJ databases">
        <title>Sequencing the genomes of 1000 actinobacteria strains.</title>
        <authorList>
            <person name="Klenk H.-P."/>
        </authorList>
    </citation>
    <scope>NUCLEOTIDE SEQUENCE [LARGE SCALE GENOMIC DNA]</scope>
    <source>
        <strain evidence="7 8">DSM 24683</strain>
    </source>
</reference>